<evidence type="ECO:0000259" key="2">
    <source>
        <dbReference type="PROSITE" id="PS51834"/>
    </source>
</evidence>
<sequence>MNALIALLHFCEVHGPSVVFCTQAIHQRSDLTTATASTTDETKAADIVTTPMSEKVATLVHSLSSTSTTAIIDPPTPPHINHNSNSHSNSNITTTQTTSPRASLRKCTPSIPTPLSKPYQSTTNTQSSASCAACCAQMPLVVKEDGVAIEAKRMVTTDDEDSSVEYIGTKAPQQLALYKAVRLACVRSLTTEFCPGREGPVLFGDDENGYVMSYMFKLRDAQARGEARFYSLMMLMTDRVFLISCWPFLVSSFRSMAINLQERADMVFQREKETRPQFHPFAATSRRVGPMSQEQFFRRRSNTALRSLTDLLGVKDIYPQIHAQFSYILKLSARRRMEKITPGRSASAAYLKMRDEYRNQRNSKEVKLKEDEKDSITTTNTTTTNTTATTIQAPSLPTPISQYT</sequence>
<organism evidence="3 4">
    <name type="scientific">Circinella minor</name>
    <dbReference type="NCBI Taxonomy" id="1195481"/>
    <lineage>
        <taxon>Eukaryota</taxon>
        <taxon>Fungi</taxon>
        <taxon>Fungi incertae sedis</taxon>
        <taxon>Mucoromycota</taxon>
        <taxon>Mucoromycotina</taxon>
        <taxon>Mucoromycetes</taxon>
        <taxon>Mucorales</taxon>
        <taxon>Lichtheimiaceae</taxon>
        <taxon>Circinella</taxon>
    </lineage>
</organism>
<feature type="region of interest" description="Disordered" evidence="1">
    <location>
        <begin position="76"/>
        <end position="121"/>
    </location>
</feature>
<dbReference type="GO" id="GO:0005096">
    <property type="term" value="F:GTPase activator activity"/>
    <property type="evidence" value="ECO:0007669"/>
    <property type="project" value="InterPro"/>
</dbReference>
<feature type="compositionally biased region" description="Polar residues" evidence="1">
    <location>
        <begin position="391"/>
        <end position="404"/>
    </location>
</feature>
<dbReference type="PANTHER" id="PTHR31441">
    <property type="entry name" value="FOLLICULIN FAMILY MEMBER"/>
    <property type="match status" value="1"/>
</dbReference>
<evidence type="ECO:0000313" key="4">
    <source>
        <dbReference type="Proteomes" id="UP000646827"/>
    </source>
</evidence>
<dbReference type="InterPro" id="IPR037520">
    <property type="entry name" value="Folliculin/SMCR8_longin"/>
</dbReference>
<feature type="compositionally biased region" description="Low complexity" evidence="1">
    <location>
        <begin position="79"/>
        <end position="100"/>
    </location>
</feature>
<dbReference type="AlphaFoldDB" id="A0A8H7S1I5"/>
<dbReference type="EMBL" id="JAEPRB010000121">
    <property type="protein sequence ID" value="KAG2221021.1"/>
    <property type="molecule type" value="Genomic_DNA"/>
</dbReference>
<reference evidence="3 4" key="1">
    <citation type="submission" date="2020-12" db="EMBL/GenBank/DDBJ databases">
        <title>Metabolic potential, ecology and presence of endohyphal bacteria is reflected in genomic diversity of Mucoromycotina.</title>
        <authorList>
            <person name="Muszewska A."/>
            <person name="Okrasinska A."/>
            <person name="Steczkiewicz K."/>
            <person name="Drgas O."/>
            <person name="Orlowska M."/>
            <person name="Perlinska-Lenart U."/>
            <person name="Aleksandrzak-Piekarczyk T."/>
            <person name="Szatraj K."/>
            <person name="Zielenkiewicz U."/>
            <person name="Pilsyk S."/>
            <person name="Malc E."/>
            <person name="Mieczkowski P."/>
            <person name="Kruszewska J.S."/>
            <person name="Biernat P."/>
            <person name="Pawlowska J."/>
        </authorList>
    </citation>
    <scope>NUCLEOTIDE SEQUENCE [LARGE SCALE GENOMIC DNA]</scope>
    <source>
        <strain evidence="3 4">CBS 142.35</strain>
    </source>
</reference>
<protein>
    <recommendedName>
        <fullName evidence="2">UDENN FLCN/SMCR8-type domain-containing protein</fullName>
    </recommendedName>
</protein>
<keyword evidence="4" id="KW-1185">Reference proteome</keyword>
<comment type="caution">
    <text evidence="3">The sequence shown here is derived from an EMBL/GenBank/DDBJ whole genome shotgun (WGS) entry which is preliminary data.</text>
</comment>
<evidence type="ECO:0000256" key="1">
    <source>
        <dbReference type="SAM" id="MobiDB-lite"/>
    </source>
</evidence>
<accession>A0A8H7S1I5</accession>
<name>A0A8H7S1I5_9FUNG</name>
<feature type="compositionally biased region" description="Basic and acidic residues" evidence="1">
    <location>
        <begin position="361"/>
        <end position="375"/>
    </location>
</feature>
<dbReference type="GO" id="GO:1904263">
    <property type="term" value="P:positive regulation of TORC1 signaling"/>
    <property type="evidence" value="ECO:0007669"/>
    <property type="project" value="TreeGrafter"/>
</dbReference>
<dbReference type="InterPro" id="IPR021713">
    <property type="entry name" value="Folliculin"/>
</dbReference>
<dbReference type="GO" id="GO:0005829">
    <property type="term" value="C:cytosol"/>
    <property type="evidence" value="ECO:0007669"/>
    <property type="project" value="TreeGrafter"/>
</dbReference>
<dbReference type="OrthoDB" id="5599713at2759"/>
<dbReference type="Pfam" id="PF11704">
    <property type="entry name" value="Folliculin"/>
    <property type="match status" value="1"/>
</dbReference>
<dbReference type="PANTHER" id="PTHR31441:SF2">
    <property type="entry name" value="FOLLICULIN"/>
    <property type="match status" value="1"/>
</dbReference>
<feature type="domain" description="UDENN FLCN/SMCR8-type" evidence="2">
    <location>
        <begin position="145"/>
        <end position="404"/>
    </location>
</feature>
<proteinExistence type="predicted"/>
<feature type="compositionally biased region" description="Low complexity" evidence="1">
    <location>
        <begin position="377"/>
        <end position="390"/>
    </location>
</feature>
<feature type="region of interest" description="Disordered" evidence="1">
    <location>
        <begin position="361"/>
        <end position="404"/>
    </location>
</feature>
<gene>
    <name evidence="3" type="ORF">INT45_009270</name>
</gene>
<dbReference type="InterPro" id="IPR037521">
    <property type="entry name" value="FLCN/SMCR8_DENN"/>
</dbReference>
<dbReference type="Proteomes" id="UP000646827">
    <property type="component" value="Unassembled WGS sequence"/>
</dbReference>
<evidence type="ECO:0000313" key="3">
    <source>
        <dbReference type="EMBL" id="KAG2221021.1"/>
    </source>
</evidence>
<dbReference type="PROSITE" id="PS51834">
    <property type="entry name" value="DENN_FLCN_SMCR8"/>
    <property type="match status" value="1"/>
</dbReference>